<evidence type="ECO:0000256" key="7">
    <source>
        <dbReference type="PROSITE-ProRule" id="PRU00339"/>
    </source>
</evidence>
<feature type="region of interest" description="Disordered" evidence="8">
    <location>
        <begin position="633"/>
        <end position="677"/>
    </location>
</feature>
<dbReference type="PANTHER" id="PTHR12558">
    <property type="entry name" value="CELL DIVISION CYCLE 16,23,27"/>
    <property type="match status" value="1"/>
</dbReference>
<feature type="compositionally biased region" description="Polar residues" evidence="8">
    <location>
        <begin position="633"/>
        <end position="661"/>
    </location>
</feature>
<feature type="repeat" description="TPR" evidence="7">
    <location>
        <begin position="529"/>
        <end position="562"/>
    </location>
</feature>
<dbReference type="GO" id="GO:0051301">
    <property type="term" value="P:cell division"/>
    <property type="evidence" value="ECO:0007669"/>
    <property type="project" value="UniProtKB-KW"/>
</dbReference>
<dbReference type="GO" id="GO:0031145">
    <property type="term" value="P:anaphase-promoting complex-dependent catabolic process"/>
    <property type="evidence" value="ECO:0007669"/>
    <property type="project" value="TreeGrafter"/>
</dbReference>
<sequence length="677" mass="76681">MAGDTDSEMKNVSANSNLNIDNYRKLVQTYLNLHIYDAAVFWADKVVALTSGNARDVYWLAQCMFLLKQYHRAAHLLRSKNLDKTYILCNYLTVRCLLEANELNEALKVLNSMDMEVFLQNTSNASYAAIVDAAMFDDTPKYQVQSSVLLLKGKVLEAMDNRGLAADCYKQALQCDVHCYEAFDALIKHHMLSAAEEHELLNSLPLSQQCSPEEAEVLTTLYKSKLKKYHTVITRVCDKNITQPFHTVNTNFNLTPQHGSLIVSHQNFIETTPINVGTSVINERIESTRKHKEGESEEMNIDNPENSILARLQNSLDLSVSQAEKFYYNCDYVQCNKLTENVLKQDPYHSGCLPIHISCLVELKQSNKLFTLAHNLVDLYPNLAVSWFAVGCYYYVIGKRDLARRYLAKATSLDRLFGPAWLAFGHSFAVENEHDQAMAAYFKASQLMRGCHLPLLYIGLECGLTNNVRLAEKFFQQAQAIAPDDPYVMHEMGVISFQNLDYKSAEKHFTEALCRVRPQKTSMVPERWEPLLNNMGHCCRKLKKYDEALQYHHEALKLVPQSANTYSAIGYVHALMGHTEEAVEWFHKALGLKRDDTFSTTMLNYVIEQLAVEQPPFPGAPDQIPAFKISLEQGSQDSSTQSNEDGSSCTRQNNTVNNMSDMSIEVDMSDISGARIE</sequence>
<feature type="repeat" description="TPR" evidence="7">
    <location>
        <begin position="563"/>
        <end position="596"/>
    </location>
</feature>
<keyword evidence="5 7" id="KW-0802">TPR repeat</keyword>
<proteinExistence type="predicted"/>
<comment type="caution">
    <text evidence="9">The sequence shown here is derived from an EMBL/GenBank/DDBJ whole genome shotgun (WGS) entry which is preliminary data.</text>
</comment>
<keyword evidence="10" id="KW-1185">Reference proteome</keyword>
<dbReference type="AlphaFoldDB" id="A0A8K0DCJ3"/>
<dbReference type="EMBL" id="VTPC01002139">
    <property type="protein sequence ID" value="KAF2900517.1"/>
    <property type="molecule type" value="Genomic_DNA"/>
</dbReference>
<keyword evidence="1" id="KW-0132">Cell division</keyword>
<keyword evidence="3" id="KW-0498">Mitosis</keyword>
<protein>
    <recommendedName>
        <fullName evidence="11">Cell division cycle protein 16 homolog</fullName>
    </recommendedName>
</protein>
<dbReference type="PROSITE" id="PS50005">
    <property type="entry name" value="TPR"/>
    <property type="match status" value="2"/>
</dbReference>
<evidence type="ECO:0000256" key="8">
    <source>
        <dbReference type="SAM" id="MobiDB-lite"/>
    </source>
</evidence>
<dbReference type="GO" id="GO:0005737">
    <property type="term" value="C:cytoplasm"/>
    <property type="evidence" value="ECO:0007669"/>
    <property type="project" value="TreeGrafter"/>
</dbReference>
<dbReference type="SUPFAM" id="SSF48452">
    <property type="entry name" value="TPR-like"/>
    <property type="match status" value="2"/>
</dbReference>
<dbReference type="OrthoDB" id="10006270at2759"/>
<reference evidence="9" key="1">
    <citation type="submission" date="2019-08" db="EMBL/GenBank/DDBJ databases">
        <title>The genome of the North American firefly Photinus pyralis.</title>
        <authorList>
            <consortium name="Photinus pyralis genome working group"/>
            <person name="Fallon T.R."/>
            <person name="Sander Lower S.E."/>
            <person name="Weng J.-K."/>
        </authorList>
    </citation>
    <scope>NUCLEOTIDE SEQUENCE</scope>
    <source>
        <strain evidence="9">TRF0915ILg1</strain>
        <tissue evidence="9">Whole body</tissue>
    </source>
</reference>
<evidence type="ECO:0000256" key="4">
    <source>
        <dbReference type="ARBA" id="ARBA00022786"/>
    </source>
</evidence>
<keyword evidence="6" id="KW-0131">Cell cycle</keyword>
<evidence type="ECO:0000313" key="9">
    <source>
        <dbReference type="EMBL" id="KAF2900517.1"/>
    </source>
</evidence>
<evidence type="ECO:0000256" key="2">
    <source>
        <dbReference type="ARBA" id="ARBA00022737"/>
    </source>
</evidence>
<dbReference type="Pfam" id="PF13424">
    <property type="entry name" value="TPR_12"/>
    <property type="match status" value="1"/>
</dbReference>
<evidence type="ECO:0000313" key="10">
    <source>
        <dbReference type="Proteomes" id="UP000801492"/>
    </source>
</evidence>
<dbReference type="GO" id="GO:0045842">
    <property type="term" value="P:positive regulation of mitotic metaphase/anaphase transition"/>
    <property type="evidence" value="ECO:0007669"/>
    <property type="project" value="TreeGrafter"/>
</dbReference>
<evidence type="ECO:0000256" key="5">
    <source>
        <dbReference type="ARBA" id="ARBA00022803"/>
    </source>
</evidence>
<dbReference type="SUPFAM" id="SSF81901">
    <property type="entry name" value="HCP-like"/>
    <property type="match status" value="1"/>
</dbReference>
<gene>
    <name evidence="9" type="ORF">ILUMI_05666</name>
</gene>
<dbReference type="PANTHER" id="PTHR12558:SF9">
    <property type="entry name" value="CELL DIVISION CYCLE PROTEIN 16 HOMOLOG"/>
    <property type="match status" value="1"/>
</dbReference>
<evidence type="ECO:0000256" key="6">
    <source>
        <dbReference type="ARBA" id="ARBA00023306"/>
    </source>
</evidence>
<dbReference type="SMART" id="SM00028">
    <property type="entry name" value="TPR"/>
    <property type="match status" value="7"/>
</dbReference>
<dbReference type="Gene3D" id="1.25.40.10">
    <property type="entry name" value="Tetratricopeptide repeat domain"/>
    <property type="match status" value="2"/>
</dbReference>
<organism evidence="9 10">
    <name type="scientific">Ignelater luminosus</name>
    <name type="common">Cucubano</name>
    <name type="synonym">Pyrophorus luminosus</name>
    <dbReference type="NCBI Taxonomy" id="2038154"/>
    <lineage>
        <taxon>Eukaryota</taxon>
        <taxon>Metazoa</taxon>
        <taxon>Ecdysozoa</taxon>
        <taxon>Arthropoda</taxon>
        <taxon>Hexapoda</taxon>
        <taxon>Insecta</taxon>
        <taxon>Pterygota</taxon>
        <taxon>Neoptera</taxon>
        <taxon>Endopterygota</taxon>
        <taxon>Coleoptera</taxon>
        <taxon>Polyphaga</taxon>
        <taxon>Elateriformia</taxon>
        <taxon>Elateroidea</taxon>
        <taxon>Elateridae</taxon>
        <taxon>Agrypninae</taxon>
        <taxon>Pyrophorini</taxon>
        <taxon>Ignelater</taxon>
    </lineage>
</organism>
<evidence type="ECO:0000256" key="3">
    <source>
        <dbReference type="ARBA" id="ARBA00022776"/>
    </source>
</evidence>
<dbReference type="InterPro" id="IPR019734">
    <property type="entry name" value="TPR_rpt"/>
</dbReference>
<evidence type="ECO:0000256" key="1">
    <source>
        <dbReference type="ARBA" id="ARBA00022618"/>
    </source>
</evidence>
<dbReference type="GO" id="GO:0005680">
    <property type="term" value="C:anaphase-promoting complex"/>
    <property type="evidence" value="ECO:0007669"/>
    <property type="project" value="TreeGrafter"/>
</dbReference>
<dbReference type="GO" id="GO:0016567">
    <property type="term" value="P:protein ubiquitination"/>
    <property type="evidence" value="ECO:0007669"/>
    <property type="project" value="TreeGrafter"/>
</dbReference>
<accession>A0A8K0DCJ3</accession>
<evidence type="ECO:0008006" key="11">
    <source>
        <dbReference type="Google" id="ProtNLM"/>
    </source>
</evidence>
<dbReference type="Pfam" id="PF12895">
    <property type="entry name" value="ANAPC3"/>
    <property type="match status" value="1"/>
</dbReference>
<dbReference type="Proteomes" id="UP000801492">
    <property type="component" value="Unassembled WGS sequence"/>
</dbReference>
<dbReference type="InterPro" id="IPR011990">
    <property type="entry name" value="TPR-like_helical_dom_sf"/>
</dbReference>
<name>A0A8K0DCJ3_IGNLU</name>
<keyword evidence="2" id="KW-0677">Repeat</keyword>
<keyword evidence="4" id="KW-0833">Ubl conjugation pathway</keyword>